<dbReference type="Proteomes" id="UP000504637">
    <property type="component" value="Unplaced"/>
</dbReference>
<comment type="subcellular location">
    <subcellularLocation>
        <location evidence="1">Membrane</location>
        <topology evidence="1">Multi-pass membrane protein</topology>
    </subcellularLocation>
</comment>
<keyword evidence="3" id="KW-0812">Transmembrane</keyword>
<comment type="similarity">
    <text evidence="2 6">Belongs to the peroxisomal membrane protein PXMP2/4 family.</text>
</comment>
<keyword evidence="4" id="KW-1133">Transmembrane helix</keyword>
<evidence type="ECO:0000313" key="8">
    <source>
        <dbReference type="Proteomes" id="UP000504637"/>
    </source>
</evidence>
<dbReference type="GO" id="GO:0016020">
    <property type="term" value="C:membrane"/>
    <property type="evidence" value="ECO:0007669"/>
    <property type="project" value="UniProtKB-SubCell"/>
</dbReference>
<feature type="compositionally biased region" description="Low complexity" evidence="7">
    <location>
        <begin position="37"/>
        <end position="48"/>
    </location>
</feature>
<evidence type="ECO:0000256" key="6">
    <source>
        <dbReference type="RuleBase" id="RU363053"/>
    </source>
</evidence>
<organism evidence="9">
    <name type="scientific">Dissoconium aciculare CBS 342.82</name>
    <dbReference type="NCBI Taxonomy" id="1314786"/>
    <lineage>
        <taxon>Eukaryota</taxon>
        <taxon>Fungi</taxon>
        <taxon>Dikarya</taxon>
        <taxon>Ascomycota</taxon>
        <taxon>Pezizomycotina</taxon>
        <taxon>Dothideomycetes</taxon>
        <taxon>Dothideomycetidae</taxon>
        <taxon>Mycosphaerellales</taxon>
        <taxon>Dissoconiaceae</taxon>
        <taxon>Dissoconium</taxon>
    </lineage>
</organism>
<evidence type="ECO:0000256" key="2">
    <source>
        <dbReference type="ARBA" id="ARBA00006824"/>
    </source>
</evidence>
<accession>A0A6J3LYE2</accession>
<dbReference type="RefSeq" id="XP_033457817.1">
    <property type="nucleotide sequence ID" value="XM_033601714.1"/>
</dbReference>
<gene>
    <name evidence="9" type="ORF">K489DRAFT_323650</name>
</gene>
<evidence type="ECO:0000256" key="1">
    <source>
        <dbReference type="ARBA" id="ARBA00004141"/>
    </source>
</evidence>
<dbReference type="OrthoDB" id="430207at2759"/>
<reference evidence="9" key="2">
    <citation type="submission" date="2020-04" db="EMBL/GenBank/DDBJ databases">
        <authorList>
            <consortium name="NCBI Genome Project"/>
        </authorList>
    </citation>
    <scope>NUCLEOTIDE SEQUENCE</scope>
    <source>
        <strain evidence="9">CBS 342.82</strain>
    </source>
</reference>
<dbReference type="GO" id="GO:0005739">
    <property type="term" value="C:mitochondrion"/>
    <property type="evidence" value="ECO:0007669"/>
    <property type="project" value="TreeGrafter"/>
</dbReference>
<dbReference type="InterPro" id="IPR007248">
    <property type="entry name" value="Mpv17_PMP22"/>
</dbReference>
<feature type="region of interest" description="Disordered" evidence="7">
    <location>
        <begin position="30"/>
        <end position="57"/>
    </location>
</feature>
<sequence length="277" mass="31415">MSFQYFAGRATLRRLHQTVQQNIFRRHRLNFRHESTKSNTTTSPPNASAGGGTAGSAGKSAEFTGSYWAWFEPIKVPFRTYSAMQKRSPLMTQLDTTLIIYFLGDLSAQSVQSSFFSEAKYEPIRAVRAMIIGGLMSIPGYKWFLWLGRNFNYPSHLLSLSVKILISQCMFTPLFNSYFFGMQSLLSGSTLTEAWERIRMTVPVSWMNSWKLWPAVTAFSFTFIAPHNRSVFAGCIAIFWQTYLSWLNRTAELAERESKSMTAAAGVPKALERAVKI</sequence>
<dbReference type="Pfam" id="PF04117">
    <property type="entry name" value="Mpv17_PMP22"/>
    <property type="match status" value="1"/>
</dbReference>
<reference evidence="9" key="1">
    <citation type="submission" date="2020-01" db="EMBL/GenBank/DDBJ databases">
        <authorList>
            <consortium name="DOE Joint Genome Institute"/>
            <person name="Haridas S."/>
            <person name="Albert R."/>
            <person name="Binder M."/>
            <person name="Bloem J."/>
            <person name="Labutti K."/>
            <person name="Salamov A."/>
            <person name="Andreopoulos B."/>
            <person name="Baker S.E."/>
            <person name="Barry K."/>
            <person name="Bills G."/>
            <person name="Bluhm B.H."/>
            <person name="Cannon C."/>
            <person name="Castanera R."/>
            <person name="Culley D.E."/>
            <person name="Daum C."/>
            <person name="Ezra D."/>
            <person name="Gonzalez J.B."/>
            <person name="Henrissat B."/>
            <person name="Kuo A."/>
            <person name="Liang C."/>
            <person name="Lipzen A."/>
            <person name="Lutzoni F."/>
            <person name="Magnuson J."/>
            <person name="Mondo S."/>
            <person name="Nolan M."/>
            <person name="Ohm R."/>
            <person name="Pangilinan J."/>
            <person name="Park H.-J."/>
            <person name="Ramirez L."/>
            <person name="Alfaro M."/>
            <person name="Sun H."/>
            <person name="Tritt A."/>
            <person name="Yoshinaga Y."/>
            <person name="Zwiers L.-H."/>
            <person name="Turgeon B.G."/>
            <person name="Goodwin S.B."/>
            <person name="Spatafora J.W."/>
            <person name="Crous P.W."/>
            <person name="Grigoriev I.V."/>
        </authorList>
    </citation>
    <scope>NUCLEOTIDE SEQUENCE</scope>
    <source>
        <strain evidence="9">CBS 342.82</strain>
    </source>
</reference>
<evidence type="ECO:0000313" key="9">
    <source>
        <dbReference type="RefSeq" id="XP_033457817.1"/>
    </source>
</evidence>
<protein>
    <recommendedName>
        <fullName evidence="10">Mpv17/PMP22 family protein</fullName>
    </recommendedName>
</protein>
<dbReference type="PANTHER" id="PTHR11266:SF113">
    <property type="entry name" value="MEMBRANE PROTEIN, MPV17_PMP22 FAMILY, PUTATIVE (AFU_ORTHOLOGUE AFUA_1G13840)-RELATED"/>
    <property type="match status" value="1"/>
</dbReference>
<proteinExistence type="inferred from homology"/>
<dbReference type="PANTHER" id="PTHR11266">
    <property type="entry name" value="PEROXISOMAL MEMBRANE PROTEIN 2, PXMP2 MPV17"/>
    <property type="match status" value="1"/>
</dbReference>
<evidence type="ECO:0000256" key="5">
    <source>
        <dbReference type="ARBA" id="ARBA00023136"/>
    </source>
</evidence>
<keyword evidence="5" id="KW-0472">Membrane</keyword>
<evidence type="ECO:0000256" key="4">
    <source>
        <dbReference type="ARBA" id="ARBA00022989"/>
    </source>
</evidence>
<evidence type="ECO:0000256" key="7">
    <source>
        <dbReference type="SAM" id="MobiDB-lite"/>
    </source>
</evidence>
<dbReference type="GeneID" id="54359514"/>
<keyword evidence="8" id="KW-1185">Reference proteome</keyword>
<reference evidence="9" key="3">
    <citation type="submission" date="2025-08" db="UniProtKB">
        <authorList>
            <consortium name="RefSeq"/>
        </authorList>
    </citation>
    <scope>IDENTIFICATION</scope>
    <source>
        <strain evidence="9">CBS 342.82</strain>
    </source>
</reference>
<evidence type="ECO:0008006" key="10">
    <source>
        <dbReference type="Google" id="ProtNLM"/>
    </source>
</evidence>
<dbReference type="AlphaFoldDB" id="A0A6J3LYE2"/>
<name>A0A6J3LYE2_9PEZI</name>
<evidence type="ECO:0000256" key="3">
    <source>
        <dbReference type="ARBA" id="ARBA00022692"/>
    </source>
</evidence>